<keyword evidence="3" id="KW-1185">Reference proteome</keyword>
<gene>
    <name evidence="2" type="ORF">B0T19DRAFT_147391</name>
</gene>
<feature type="region of interest" description="Disordered" evidence="1">
    <location>
        <begin position="316"/>
        <end position="364"/>
    </location>
</feature>
<dbReference type="AlphaFoldDB" id="A0AAE0IZG4"/>
<reference evidence="2" key="1">
    <citation type="journal article" date="2023" name="Mol. Phylogenet. Evol.">
        <title>Genome-scale phylogeny and comparative genomics of the fungal order Sordariales.</title>
        <authorList>
            <person name="Hensen N."/>
            <person name="Bonometti L."/>
            <person name="Westerberg I."/>
            <person name="Brannstrom I.O."/>
            <person name="Guillou S."/>
            <person name="Cros-Aarteil S."/>
            <person name="Calhoun S."/>
            <person name="Haridas S."/>
            <person name="Kuo A."/>
            <person name="Mondo S."/>
            <person name="Pangilinan J."/>
            <person name="Riley R."/>
            <person name="LaButti K."/>
            <person name="Andreopoulos B."/>
            <person name="Lipzen A."/>
            <person name="Chen C."/>
            <person name="Yan M."/>
            <person name="Daum C."/>
            <person name="Ng V."/>
            <person name="Clum A."/>
            <person name="Steindorff A."/>
            <person name="Ohm R.A."/>
            <person name="Martin F."/>
            <person name="Silar P."/>
            <person name="Natvig D.O."/>
            <person name="Lalanne C."/>
            <person name="Gautier V."/>
            <person name="Ament-Velasquez S.L."/>
            <person name="Kruys A."/>
            <person name="Hutchinson M.I."/>
            <person name="Powell A.J."/>
            <person name="Barry K."/>
            <person name="Miller A.N."/>
            <person name="Grigoriev I.V."/>
            <person name="Debuchy R."/>
            <person name="Gladieux P."/>
            <person name="Hiltunen Thoren M."/>
            <person name="Johannesson H."/>
        </authorList>
    </citation>
    <scope>NUCLEOTIDE SEQUENCE</scope>
    <source>
        <strain evidence="2">SMH4131-1</strain>
    </source>
</reference>
<evidence type="ECO:0000313" key="3">
    <source>
        <dbReference type="Proteomes" id="UP001286456"/>
    </source>
</evidence>
<feature type="region of interest" description="Disordered" evidence="1">
    <location>
        <begin position="96"/>
        <end position="134"/>
    </location>
</feature>
<evidence type="ECO:0000313" key="2">
    <source>
        <dbReference type="EMBL" id="KAK3334148.1"/>
    </source>
</evidence>
<evidence type="ECO:0000256" key="1">
    <source>
        <dbReference type="SAM" id="MobiDB-lite"/>
    </source>
</evidence>
<reference evidence="2" key="2">
    <citation type="submission" date="2023-06" db="EMBL/GenBank/DDBJ databases">
        <authorList>
            <consortium name="Lawrence Berkeley National Laboratory"/>
            <person name="Haridas S."/>
            <person name="Hensen N."/>
            <person name="Bonometti L."/>
            <person name="Westerberg I."/>
            <person name="Brannstrom I.O."/>
            <person name="Guillou S."/>
            <person name="Cros-Aarteil S."/>
            <person name="Calhoun S."/>
            <person name="Kuo A."/>
            <person name="Mondo S."/>
            <person name="Pangilinan J."/>
            <person name="Riley R."/>
            <person name="Labutti K."/>
            <person name="Andreopoulos B."/>
            <person name="Lipzen A."/>
            <person name="Chen C."/>
            <person name="Yanf M."/>
            <person name="Daum C."/>
            <person name="Ng V."/>
            <person name="Clum A."/>
            <person name="Steindorff A."/>
            <person name="Ohm R."/>
            <person name="Martin F."/>
            <person name="Silar P."/>
            <person name="Natvig D."/>
            <person name="Lalanne C."/>
            <person name="Gautier V."/>
            <person name="Ament-Velasquez S.L."/>
            <person name="Kruys A."/>
            <person name="Hutchinson M.I."/>
            <person name="Powell A.J."/>
            <person name="Barry K."/>
            <person name="Miller A.N."/>
            <person name="Grigoriev I.V."/>
            <person name="Debuchy R."/>
            <person name="Gladieux P."/>
            <person name="Thoren M.H."/>
            <person name="Johannesson H."/>
        </authorList>
    </citation>
    <scope>NUCLEOTIDE SEQUENCE</scope>
    <source>
        <strain evidence="2">SMH4131-1</strain>
    </source>
</reference>
<protein>
    <submittedName>
        <fullName evidence="2">Uncharacterized protein</fullName>
    </submittedName>
</protein>
<feature type="compositionally biased region" description="Low complexity" evidence="1">
    <location>
        <begin position="149"/>
        <end position="158"/>
    </location>
</feature>
<organism evidence="2 3">
    <name type="scientific">Cercophora scortea</name>
    <dbReference type="NCBI Taxonomy" id="314031"/>
    <lineage>
        <taxon>Eukaryota</taxon>
        <taxon>Fungi</taxon>
        <taxon>Dikarya</taxon>
        <taxon>Ascomycota</taxon>
        <taxon>Pezizomycotina</taxon>
        <taxon>Sordariomycetes</taxon>
        <taxon>Sordariomycetidae</taxon>
        <taxon>Sordariales</taxon>
        <taxon>Lasiosphaeriaceae</taxon>
        <taxon>Cercophora</taxon>
    </lineage>
</organism>
<dbReference type="EMBL" id="JAUEPO010000002">
    <property type="protein sequence ID" value="KAK3334148.1"/>
    <property type="molecule type" value="Genomic_DNA"/>
</dbReference>
<sequence length="448" mass="48400">MGVQLERARSTPTPFEQQQQQHQPYEYGPWHFRDARFQQPGACDDLDRVDFHGTAATAALLAIPALNSFCDGAIKAQQQQQRLTVEISSPLLPKLSAKQPPKLLLSPPKPPPRTLPPSPPIPAKSLPSPLARLPTWNPGPFPSPLLTFPLASPPASRSSPPPPHPSLKRRRPATDVDGPNTASMSCKKRRLLRTLITSRLSRPFSLPATHILNRECVAAGVADQKRLLRLAAIVAARKLSTQQQPSPPSPGSLLRRAAVINCFRMRMREEAAARGELGPVGVVGVDLPTGLGAHGSVAARFIPAVVATAMPIPPSASGHRGVQLPHAHPHPLSGRAPEPTAGGTTHHVRLPLPPSPRLRPIRSPELRSTRVVELDDDEVEDLDDDNVAFPTSEHESRYEDEPDDVYADFGLIFGGGGAGSGEEDEGEGAECYEDYMDDVDGIPWNARC</sequence>
<proteinExistence type="predicted"/>
<feature type="compositionally biased region" description="Pro residues" evidence="1">
    <location>
        <begin position="107"/>
        <end position="122"/>
    </location>
</feature>
<feature type="compositionally biased region" description="Low complexity" evidence="1">
    <location>
        <begin position="96"/>
        <end position="106"/>
    </location>
</feature>
<accession>A0AAE0IZG4</accession>
<dbReference type="Proteomes" id="UP001286456">
    <property type="component" value="Unassembled WGS sequence"/>
</dbReference>
<comment type="caution">
    <text evidence="2">The sequence shown here is derived from an EMBL/GenBank/DDBJ whole genome shotgun (WGS) entry which is preliminary data.</text>
</comment>
<feature type="region of interest" description="Disordered" evidence="1">
    <location>
        <begin position="147"/>
        <end position="185"/>
    </location>
</feature>
<feature type="region of interest" description="Disordered" evidence="1">
    <location>
        <begin position="1"/>
        <end position="22"/>
    </location>
</feature>
<name>A0AAE0IZG4_9PEZI</name>